<name>A0AAN9Y581_9HEMI</name>
<gene>
    <name evidence="2" type="ORF">V9T40_002253</name>
</gene>
<evidence type="ECO:0000313" key="3">
    <source>
        <dbReference type="Proteomes" id="UP001367676"/>
    </source>
</evidence>
<sequence length="281" mass="30741">MDEEEDEDNWHDLNAHNHDPDFRIIQRDVVDVHVDGVADFIGPATEMRVTRPNLGASSQGAGYRPNRAPSWAQMRNQKWFSLVLFALVCSSWPYCATRANVLASNPPPATPPPVAPRFNVAYDASSAADTRGSTVSDGRRRIRHDTVKSVASNKRLIAFESSASNSLPAFDDDEEDEDAFDAFDLKFEPQNASSTAASRQTEHGDVANGPHPVEKRRMANETESSTTTPSGSSDENCSCRGTVLQKISRASHDLTTIKLQHQILNASEGIVSGIVYQGKMA</sequence>
<evidence type="ECO:0000313" key="2">
    <source>
        <dbReference type="EMBL" id="KAK7590640.1"/>
    </source>
</evidence>
<dbReference type="EMBL" id="JBBCAQ010000022">
    <property type="protein sequence ID" value="KAK7590640.1"/>
    <property type="molecule type" value="Genomic_DNA"/>
</dbReference>
<proteinExistence type="predicted"/>
<reference evidence="2 3" key="1">
    <citation type="submission" date="2024-03" db="EMBL/GenBank/DDBJ databases">
        <title>Adaptation during the transition from Ophiocordyceps entomopathogen to insect associate is accompanied by gene loss and intensified selection.</title>
        <authorList>
            <person name="Ward C.M."/>
            <person name="Onetto C.A."/>
            <person name="Borneman A.R."/>
        </authorList>
    </citation>
    <scope>NUCLEOTIDE SEQUENCE [LARGE SCALE GENOMIC DNA]</scope>
    <source>
        <strain evidence="2">AWRI1</strain>
        <tissue evidence="2">Single Adult Female</tissue>
    </source>
</reference>
<feature type="compositionally biased region" description="Low complexity" evidence="1">
    <location>
        <begin position="221"/>
        <end position="235"/>
    </location>
</feature>
<keyword evidence="3" id="KW-1185">Reference proteome</keyword>
<feature type="region of interest" description="Disordered" evidence="1">
    <location>
        <begin position="191"/>
        <end position="238"/>
    </location>
</feature>
<evidence type="ECO:0000256" key="1">
    <source>
        <dbReference type="SAM" id="MobiDB-lite"/>
    </source>
</evidence>
<dbReference type="AlphaFoldDB" id="A0AAN9Y581"/>
<accession>A0AAN9Y581</accession>
<comment type="caution">
    <text evidence="2">The sequence shown here is derived from an EMBL/GenBank/DDBJ whole genome shotgun (WGS) entry which is preliminary data.</text>
</comment>
<dbReference type="Proteomes" id="UP001367676">
    <property type="component" value="Unassembled WGS sequence"/>
</dbReference>
<organism evidence="2 3">
    <name type="scientific">Parthenolecanium corni</name>
    <dbReference type="NCBI Taxonomy" id="536013"/>
    <lineage>
        <taxon>Eukaryota</taxon>
        <taxon>Metazoa</taxon>
        <taxon>Ecdysozoa</taxon>
        <taxon>Arthropoda</taxon>
        <taxon>Hexapoda</taxon>
        <taxon>Insecta</taxon>
        <taxon>Pterygota</taxon>
        <taxon>Neoptera</taxon>
        <taxon>Paraneoptera</taxon>
        <taxon>Hemiptera</taxon>
        <taxon>Sternorrhyncha</taxon>
        <taxon>Coccoidea</taxon>
        <taxon>Coccidae</taxon>
        <taxon>Parthenolecanium</taxon>
    </lineage>
</organism>
<protein>
    <submittedName>
        <fullName evidence="2">Uncharacterized protein</fullName>
    </submittedName>
</protein>